<protein>
    <submittedName>
        <fullName evidence="2">Phage shock protein B</fullName>
    </submittedName>
</protein>
<keyword evidence="1" id="KW-0812">Transmembrane</keyword>
<dbReference type="Pfam" id="PF06667">
    <property type="entry name" value="PspB"/>
    <property type="match status" value="1"/>
</dbReference>
<keyword evidence="3" id="KW-1185">Reference proteome</keyword>
<name>A0A8G2FF27_ACIRU</name>
<dbReference type="Proteomes" id="UP000186308">
    <property type="component" value="Unassembled WGS sequence"/>
</dbReference>
<evidence type="ECO:0000313" key="2">
    <source>
        <dbReference type="EMBL" id="SIQ08212.1"/>
    </source>
</evidence>
<dbReference type="GO" id="GO:0009271">
    <property type="term" value="P:phage shock"/>
    <property type="evidence" value="ECO:0007669"/>
    <property type="project" value="InterPro"/>
</dbReference>
<organism evidence="2 3">
    <name type="scientific">Acidiphilium rubrum</name>
    <dbReference type="NCBI Taxonomy" id="526"/>
    <lineage>
        <taxon>Bacteria</taxon>
        <taxon>Pseudomonadati</taxon>
        <taxon>Pseudomonadota</taxon>
        <taxon>Alphaproteobacteria</taxon>
        <taxon>Acetobacterales</taxon>
        <taxon>Acidocellaceae</taxon>
        <taxon>Acidiphilium</taxon>
    </lineage>
</organism>
<accession>A0A8G2FF27</accession>
<dbReference type="AlphaFoldDB" id="A0A8G2FF27"/>
<sequence>MLDYMPFLIPIISIICVYGFKAYKMHLQYRGTSVSSADRQLIESLSAAAQRLEQRVATLERALLDAETPYSRSTEV</sequence>
<proteinExistence type="predicted"/>
<dbReference type="InterPro" id="IPR009554">
    <property type="entry name" value="Phageshock_PspB"/>
</dbReference>
<dbReference type="RefSeq" id="WP_076454296.1">
    <property type="nucleotide sequence ID" value="NZ_FTNE01000001.1"/>
</dbReference>
<evidence type="ECO:0000256" key="1">
    <source>
        <dbReference type="SAM" id="Phobius"/>
    </source>
</evidence>
<dbReference type="GO" id="GO:0006355">
    <property type="term" value="P:regulation of DNA-templated transcription"/>
    <property type="evidence" value="ECO:0007669"/>
    <property type="project" value="InterPro"/>
</dbReference>
<gene>
    <name evidence="2" type="ORF">SAMN05421828_101199</name>
</gene>
<keyword evidence="1" id="KW-0472">Membrane</keyword>
<reference evidence="2 3" key="1">
    <citation type="submission" date="2017-01" db="EMBL/GenBank/DDBJ databases">
        <authorList>
            <person name="Varghese N."/>
            <person name="Submissions S."/>
        </authorList>
    </citation>
    <scope>NUCLEOTIDE SEQUENCE [LARGE SCALE GENOMIC DNA]</scope>
    <source>
        <strain evidence="2 3">ATCC 35905</strain>
    </source>
</reference>
<evidence type="ECO:0000313" key="3">
    <source>
        <dbReference type="Proteomes" id="UP000186308"/>
    </source>
</evidence>
<feature type="transmembrane region" description="Helical" evidence="1">
    <location>
        <begin position="6"/>
        <end position="23"/>
    </location>
</feature>
<comment type="caution">
    <text evidence="2">The sequence shown here is derived from an EMBL/GenBank/DDBJ whole genome shotgun (WGS) entry which is preliminary data.</text>
</comment>
<keyword evidence="1" id="KW-1133">Transmembrane helix</keyword>
<dbReference type="EMBL" id="FTNE01000001">
    <property type="protein sequence ID" value="SIQ08212.1"/>
    <property type="molecule type" value="Genomic_DNA"/>
</dbReference>